<proteinExistence type="predicted"/>
<gene>
    <name evidence="2" type="ORF">E7747_10525</name>
</gene>
<evidence type="ECO:0000313" key="2">
    <source>
        <dbReference type="EMBL" id="QCD42674.1"/>
    </source>
</evidence>
<feature type="coiled-coil region" evidence="1">
    <location>
        <begin position="81"/>
        <end position="192"/>
    </location>
</feature>
<keyword evidence="3" id="KW-1185">Reference proteome</keyword>
<keyword evidence="1" id="KW-0175">Coiled coil</keyword>
<name>A0A4P7W3V9_9BACT</name>
<sequence length="292" mass="32160">MKKIATLAVIATAILSSCNGGKLREAEAQNEQLKGDLRETLATQDSLLVLVNDISDGMSQIKDLEKIIATPGSLGESDSRKEQIKNDMIAIQQALQERRQRLEELEKKLAAAGGESSTLKRTVSNLKAQIAEQQTEIATLTNQLASANIKIEELSAQVTSLDAANDSLNIGLNAEREQKQAAEEAATAADKELNAVYYAIGTGKELKEKKILESGFLRKTKVMKGDFDMSYFTTADRRELTQIPTHSKKAKIMTSQPKDSYTIVDENGQKVVKITNPEKFWQLSNFLVIEVD</sequence>
<evidence type="ECO:0008006" key="4">
    <source>
        <dbReference type="Google" id="ProtNLM"/>
    </source>
</evidence>
<dbReference type="AlphaFoldDB" id="A0A4P7W3V9"/>
<evidence type="ECO:0000313" key="3">
    <source>
        <dbReference type="Proteomes" id="UP000297149"/>
    </source>
</evidence>
<organism evidence="2 3">
    <name type="scientific">Duncaniella dubosii</name>
    <dbReference type="NCBI Taxonomy" id="2518971"/>
    <lineage>
        <taxon>Bacteria</taxon>
        <taxon>Pseudomonadati</taxon>
        <taxon>Bacteroidota</taxon>
        <taxon>Bacteroidia</taxon>
        <taxon>Bacteroidales</taxon>
        <taxon>Muribaculaceae</taxon>
        <taxon>Duncaniella</taxon>
    </lineage>
</organism>
<dbReference type="RefSeq" id="WP_123615577.1">
    <property type="nucleotide sequence ID" value="NZ_CP039396.1"/>
</dbReference>
<dbReference type="PROSITE" id="PS51257">
    <property type="entry name" value="PROKAR_LIPOPROTEIN"/>
    <property type="match status" value="1"/>
</dbReference>
<dbReference type="Proteomes" id="UP000297149">
    <property type="component" value="Chromosome"/>
</dbReference>
<reference evidence="3" key="1">
    <citation type="submission" date="2019-02" db="EMBL/GenBank/DDBJ databases">
        <title>Isolation and identification of novel species under the genus Muribaculum.</title>
        <authorList>
            <person name="Miyake S."/>
            <person name="Ding Y."/>
            <person name="Low A."/>
            <person name="Soh M."/>
            <person name="Seedorf H."/>
        </authorList>
    </citation>
    <scope>NUCLEOTIDE SEQUENCE [LARGE SCALE GENOMIC DNA]</scope>
    <source>
        <strain evidence="3">H5</strain>
    </source>
</reference>
<dbReference type="EMBL" id="CP039396">
    <property type="protein sequence ID" value="QCD42674.1"/>
    <property type="molecule type" value="Genomic_DNA"/>
</dbReference>
<dbReference type="Gene3D" id="1.20.5.340">
    <property type="match status" value="1"/>
</dbReference>
<dbReference type="KEGG" id="ddb:E7747_10525"/>
<protein>
    <recommendedName>
        <fullName evidence="4">Chromosome segregation protein SMC</fullName>
    </recommendedName>
</protein>
<accession>A0A4P7W3V9</accession>
<evidence type="ECO:0000256" key="1">
    <source>
        <dbReference type="SAM" id="Coils"/>
    </source>
</evidence>